<feature type="domain" description="DUF7014" evidence="2">
    <location>
        <begin position="202"/>
        <end position="320"/>
    </location>
</feature>
<gene>
    <name evidence="3" type="ORF">F4Y08_13580</name>
</gene>
<comment type="caution">
    <text evidence="3">The sequence shown here is derived from an EMBL/GenBank/DDBJ whole genome shotgun (WGS) entry which is preliminary data.</text>
</comment>
<reference evidence="3" key="1">
    <citation type="submission" date="2019-09" db="EMBL/GenBank/DDBJ databases">
        <title>Characterisation of the sponge microbiome using genome-centric metagenomics.</title>
        <authorList>
            <person name="Engelberts J.P."/>
            <person name="Robbins S.J."/>
            <person name="De Goeij J.M."/>
            <person name="Aranda M."/>
            <person name="Bell S.C."/>
            <person name="Webster N.S."/>
        </authorList>
    </citation>
    <scope>NUCLEOTIDE SEQUENCE</scope>
    <source>
        <strain evidence="3">SB0662_bin_9</strain>
    </source>
</reference>
<dbReference type="InterPro" id="IPR054280">
    <property type="entry name" value="DUF7014"/>
</dbReference>
<evidence type="ECO:0000259" key="2">
    <source>
        <dbReference type="Pfam" id="PF22809"/>
    </source>
</evidence>
<dbReference type="Pfam" id="PF18863">
    <property type="entry name" value="AbiJ_NTD4"/>
    <property type="match status" value="1"/>
</dbReference>
<organism evidence="3">
    <name type="scientific">Caldilineaceae bacterium SB0662_bin_9</name>
    <dbReference type="NCBI Taxonomy" id="2605258"/>
    <lineage>
        <taxon>Bacteria</taxon>
        <taxon>Bacillati</taxon>
        <taxon>Chloroflexota</taxon>
        <taxon>Caldilineae</taxon>
        <taxon>Caldilineales</taxon>
        <taxon>Caldilineaceae</taxon>
    </lineage>
</organism>
<sequence>MSLKDHIVAIHDVFSARRRRNTEHTIKLLTKEDRTRIILLYGDIIAGKWDQTFHNHGAELLWAEVHNALEHRLGRVVLSSSMQTLSSFHPHLVAEDLSRFLSECTSDEFLDFIELSFKVQHPPRSRNGSSEVIEAINEIFRLGNLPYRLTDYVTVEEEPEGVPQLSSGTYRRRVAYPRIIIAEEEVSYKEAVKPTLAILESHQFAGANIEFRDGLEHYRRERYRDCLTSCGSALESVLKVICDRNGWHYSMGATLGPLLDLVIDQLGLESVFAEKFKLLATIRNRSSSSHGGGGSPRVVDRHLAQYMVTSTAATIVFLITEADGKS</sequence>
<accession>A0A6B1DY87</accession>
<dbReference type="Pfam" id="PF22809">
    <property type="entry name" value="DUF7014"/>
    <property type="match status" value="1"/>
</dbReference>
<feature type="domain" description="HEPN AbiJ-N-terminal" evidence="1">
    <location>
        <begin position="13"/>
        <end position="152"/>
    </location>
</feature>
<dbReference type="AlphaFoldDB" id="A0A6B1DY87"/>
<dbReference type="InterPro" id="IPR049503">
    <property type="entry name" value="AbiJ_NTD4"/>
</dbReference>
<evidence type="ECO:0000313" key="3">
    <source>
        <dbReference type="EMBL" id="MYD91344.1"/>
    </source>
</evidence>
<name>A0A6B1DY87_9CHLR</name>
<dbReference type="EMBL" id="VXPY01000094">
    <property type="protein sequence ID" value="MYD91344.1"/>
    <property type="molecule type" value="Genomic_DNA"/>
</dbReference>
<evidence type="ECO:0000259" key="1">
    <source>
        <dbReference type="Pfam" id="PF18863"/>
    </source>
</evidence>
<proteinExistence type="predicted"/>
<protein>
    <submittedName>
        <fullName evidence="3">Uncharacterized protein</fullName>
    </submittedName>
</protein>